<organism evidence="2">
    <name type="scientific">marine sediment metagenome</name>
    <dbReference type="NCBI Taxonomy" id="412755"/>
    <lineage>
        <taxon>unclassified sequences</taxon>
        <taxon>metagenomes</taxon>
        <taxon>ecological metagenomes</taxon>
    </lineage>
</organism>
<name>X1HAA8_9ZZZZ</name>
<protein>
    <recommendedName>
        <fullName evidence="1">HD-associated domain-containing protein</fullName>
    </recommendedName>
</protein>
<dbReference type="AlphaFoldDB" id="X1HAA8"/>
<evidence type="ECO:0000313" key="2">
    <source>
        <dbReference type="EMBL" id="GAH67121.1"/>
    </source>
</evidence>
<dbReference type="EMBL" id="BARU01028134">
    <property type="protein sequence ID" value="GAH67121.1"/>
    <property type="molecule type" value="Genomic_DNA"/>
</dbReference>
<dbReference type="InterPro" id="IPR045509">
    <property type="entry name" value="HD_assoc_2"/>
</dbReference>
<feature type="non-terminal residue" evidence="2">
    <location>
        <position position="1"/>
    </location>
</feature>
<proteinExistence type="predicted"/>
<evidence type="ECO:0000259" key="1">
    <source>
        <dbReference type="Pfam" id="PF19276"/>
    </source>
</evidence>
<gene>
    <name evidence="2" type="ORF">S03H2_44950</name>
</gene>
<reference evidence="2" key="1">
    <citation type="journal article" date="2014" name="Front. Microbiol.">
        <title>High frequency of phylogenetically diverse reductive dehalogenase-homologous genes in deep subseafloor sedimentary metagenomes.</title>
        <authorList>
            <person name="Kawai M."/>
            <person name="Futagami T."/>
            <person name="Toyoda A."/>
            <person name="Takaki Y."/>
            <person name="Nishi S."/>
            <person name="Hori S."/>
            <person name="Arai W."/>
            <person name="Tsubouchi T."/>
            <person name="Morono Y."/>
            <person name="Uchiyama I."/>
            <person name="Ito T."/>
            <person name="Fujiyama A."/>
            <person name="Inagaki F."/>
            <person name="Takami H."/>
        </authorList>
    </citation>
    <scope>NUCLEOTIDE SEQUENCE</scope>
    <source>
        <strain evidence="2">Expedition CK06-06</strain>
    </source>
</reference>
<sequence>YHNSVHRSAQELIIRGLIGLRCNPQEICLLTDNEILTLFSEKGGLLSDINERIKFRILFENIHMCNHLFIRKFKSELTKYSEKEGEWIKLKNAEDEIAEEAGMNKDSVFYDTEIIPAVRTEDFSEKVFFDDIEGRPKSLFELAAHLEMIYGGEIHPAYERAEYFNESVSDIIACFPYDSIEDKLEELRTKMGDELTGGVERIYRDKLEPIIKGFFKNVLKVLETDRAFFTRGGNRKYFLQLKQKCINYLITLVKQQ</sequence>
<accession>X1HAA8</accession>
<dbReference type="Pfam" id="PF19276">
    <property type="entry name" value="HD_assoc_2"/>
    <property type="match status" value="1"/>
</dbReference>
<comment type="caution">
    <text evidence="2">The sequence shown here is derived from an EMBL/GenBank/DDBJ whole genome shotgun (WGS) entry which is preliminary data.</text>
</comment>
<feature type="domain" description="HD-associated" evidence="1">
    <location>
        <begin position="21"/>
        <end position="120"/>
    </location>
</feature>